<feature type="chain" id="PRO_5005818746" evidence="6">
    <location>
        <begin position="25"/>
        <end position="615"/>
    </location>
</feature>
<feature type="signal peptide" evidence="6">
    <location>
        <begin position="1"/>
        <end position="24"/>
    </location>
</feature>
<dbReference type="InterPro" id="IPR036318">
    <property type="entry name" value="FAD-bd_PCMH-like_sf"/>
</dbReference>
<protein>
    <submittedName>
        <fullName evidence="8">6-hydroxy-D-nicotine oxidase</fullName>
    </submittedName>
</protein>
<dbReference type="GO" id="GO:0071949">
    <property type="term" value="F:FAD binding"/>
    <property type="evidence" value="ECO:0007669"/>
    <property type="project" value="InterPro"/>
</dbReference>
<keyword evidence="9" id="KW-1185">Reference proteome</keyword>
<dbReference type="InterPro" id="IPR012951">
    <property type="entry name" value="BBE"/>
</dbReference>
<dbReference type="EMBL" id="LGSR01000020">
    <property type="protein sequence ID" value="KOS19718.1"/>
    <property type="molecule type" value="Genomic_DNA"/>
</dbReference>
<dbReference type="AlphaFoldDB" id="A0A0M8MVZ6"/>
<evidence type="ECO:0000256" key="3">
    <source>
        <dbReference type="ARBA" id="ARBA00022630"/>
    </source>
</evidence>
<evidence type="ECO:0000313" key="9">
    <source>
        <dbReference type="Proteomes" id="UP000053831"/>
    </source>
</evidence>
<dbReference type="Gene3D" id="3.30.465.10">
    <property type="match status" value="2"/>
</dbReference>
<dbReference type="InterPro" id="IPR016166">
    <property type="entry name" value="FAD-bd_PCMH"/>
</dbReference>
<dbReference type="Pfam" id="PF01565">
    <property type="entry name" value="FAD_binding_4"/>
    <property type="match status" value="1"/>
</dbReference>
<dbReference type="InterPro" id="IPR050416">
    <property type="entry name" value="FAD-linked_Oxidoreductase"/>
</dbReference>
<dbReference type="PANTHER" id="PTHR42973">
    <property type="entry name" value="BINDING OXIDOREDUCTASE, PUTATIVE (AFU_ORTHOLOGUE AFUA_1G17690)-RELATED"/>
    <property type="match status" value="1"/>
</dbReference>
<keyword evidence="5" id="KW-0560">Oxidoreductase</keyword>
<comment type="similarity">
    <text evidence="2">Belongs to the oxygen-dependent FAD-linked oxidoreductase family.</text>
</comment>
<comment type="caution">
    <text evidence="8">The sequence shown here is derived from an EMBL/GenBank/DDBJ whole genome shotgun (WGS) entry which is preliminary data.</text>
</comment>
<organism evidence="8 9">
    <name type="scientific">Escovopsis weberi</name>
    <dbReference type="NCBI Taxonomy" id="150374"/>
    <lineage>
        <taxon>Eukaryota</taxon>
        <taxon>Fungi</taxon>
        <taxon>Dikarya</taxon>
        <taxon>Ascomycota</taxon>
        <taxon>Pezizomycotina</taxon>
        <taxon>Sordariomycetes</taxon>
        <taxon>Hypocreomycetidae</taxon>
        <taxon>Hypocreales</taxon>
        <taxon>Hypocreaceae</taxon>
        <taxon>Escovopsis</taxon>
    </lineage>
</organism>
<keyword evidence="4" id="KW-0274">FAD</keyword>
<evidence type="ECO:0000256" key="5">
    <source>
        <dbReference type="ARBA" id="ARBA00023002"/>
    </source>
</evidence>
<name>A0A0M8MVZ6_ESCWE</name>
<keyword evidence="6" id="KW-0732">Signal</keyword>
<gene>
    <name evidence="8" type="ORF">ESCO_000085</name>
</gene>
<keyword evidence="3" id="KW-0285">Flavoprotein</keyword>
<accession>A0A0M8MVZ6</accession>
<sequence>MLLPTSAMGLLLAALPLLAPAAAAAGPPTCQPGQDCWPTLDQWQAFNKTVSGRLRVSQPMGSACFPSSPNYDPAACDTIRAKFGDSDFRMSFDTTLQTIQYEACGTQNCYPGTAFPQGETCSLGRFSPLYVEVESAEDVSKTLLFSQQYGIRNVIYNSGHDYLGRNSAPNTLAIFTRRLKNMSFDASFTPTNCPAAGTLENVGTIGAGVNAEDVVPFFVQHGMMINTGACSTVGIAGGYSMGGGHGPLTPKFGMFVDQAVEMDVVTADGQIRTINECNDPDLFWAMRGGGGSTFAVLVNYKLRVHPSNKFATWLFEAVVSEDPNEPDLTKNDALRGALTTMAQNSPNWVRNFMSGYIIYANPLFVLMQILPDGEDPLAAIEQITASANASLSSNPGLSIVTNEYTEYPSQAEFLFDTKPIFDQFSPVAIGVSNPSRLVTDDMFQSADKLNETVSAILGGLEQSRLALGGDLGESVVFGALQTGALNTADDKGATSINPAWRETIWHALMISVWPPGAPADVVDKVTKAGAAGLAEMKKPLSVQAAYFNEADAAEQDWQDVFWGGNYDRLLAIKNQYDPDHIFKCRKCVGWESDEEDPMFSCFTDKPVASVSFPFA</sequence>
<evidence type="ECO:0000256" key="1">
    <source>
        <dbReference type="ARBA" id="ARBA00001974"/>
    </source>
</evidence>
<dbReference type="InterPro" id="IPR016169">
    <property type="entry name" value="FAD-bd_PCMH_sub2"/>
</dbReference>
<dbReference type="Proteomes" id="UP000053831">
    <property type="component" value="Unassembled WGS sequence"/>
</dbReference>
<evidence type="ECO:0000313" key="8">
    <source>
        <dbReference type="EMBL" id="KOS19718.1"/>
    </source>
</evidence>
<reference evidence="8 9" key="1">
    <citation type="submission" date="2015-07" db="EMBL/GenBank/DDBJ databases">
        <title>The genome of the fungus Escovopsis weberi, a specialized disease agent of ant agriculture.</title>
        <authorList>
            <person name="de Man T.J."/>
            <person name="Stajich J.E."/>
            <person name="Kubicek C.P."/>
            <person name="Chenthamara K."/>
            <person name="Atanasova L."/>
            <person name="Druzhinina I.S."/>
            <person name="Birnbaum S."/>
            <person name="Barribeau S.M."/>
            <person name="Teiling C."/>
            <person name="Suen G."/>
            <person name="Currie C."/>
            <person name="Gerardo N.M."/>
        </authorList>
    </citation>
    <scope>NUCLEOTIDE SEQUENCE [LARGE SCALE GENOMIC DNA]</scope>
</reference>
<dbReference type="PANTHER" id="PTHR42973:SF39">
    <property type="entry name" value="FAD-BINDING PCMH-TYPE DOMAIN-CONTAINING PROTEIN"/>
    <property type="match status" value="1"/>
</dbReference>
<dbReference type="Pfam" id="PF08031">
    <property type="entry name" value="BBE"/>
    <property type="match status" value="1"/>
</dbReference>
<dbReference type="GO" id="GO:0016491">
    <property type="term" value="F:oxidoreductase activity"/>
    <property type="evidence" value="ECO:0007669"/>
    <property type="project" value="UniProtKB-KW"/>
</dbReference>
<dbReference type="PROSITE" id="PS51387">
    <property type="entry name" value="FAD_PCMH"/>
    <property type="match status" value="1"/>
</dbReference>
<evidence type="ECO:0000256" key="4">
    <source>
        <dbReference type="ARBA" id="ARBA00022827"/>
    </source>
</evidence>
<comment type="cofactor">
    <cofactor evidence="1">
        <name>FAD</name>
        <dbReference type="ChEBI" id="CHEBI:57692"/>
    </cofactor>
</comment>
<feature type="domain" description="FAD-binding PCMH-type" evidence="7">
    <location>
        <begin position="123"/>
        <end position="307"/>
    </location>
</feature>
<dbReference type="SUPFAM" id="SSF56176">
    <property type="entry name" value="FAD-binding/transporter-associated domain-like"/>
    <property type="match status" value="1"/>
</dbReference>
<proteinExistence type="inferred from homology"/>
<dbReference type="OrthoDB" id="9983560at2759"/>
<dbReference type="InterPro" id="IPR006094">
    <property type="entry name" value="Oxid_FAD_bind_N"/>
</dbReference>
<evidence type="ECO:0000259" key="7">
    <source>
        <dbReference type="PROSITE" id="PS51387"/>
    </source>
</evidence>
<evidence type="ECO:0000256" key="6">
    <source>
        <dbReference type="SAM" id="SignalP"/>
    </source>
</evidence>
<evidence type="ECO:0000256" key="2">
    <source>
        <dbReference type="ARBA" id="ARBA00005466"/>
    </source>
</evidence>
<dbReference type="STRING" id="150374.A0A0M8MVZ6"/>